<dbReference type="OrthoDB" id="2360774at2759"/>
<comment type="subcellular location">
    <subcellularLocation>
        <location evidence="1 10">Golgi apparatus membrane</location>
        <topology evidence="1 10">Single-pass type II membrane protein</topology>
    </subcellularLocation>
</comment>
<evidence type="ECO:0000256" key="8">
    <source>
        <dbReference type="ARBA" id="ARBA00023034"/>
    </source>
</evidence>
<dbReference type="EMBL" id="JANBUH010000031">
    <property type="protein sequence ID" value="KAJ2756274.1"/>
    <property type="molecule type" value="Genomic_DNA"/>
</dbReference>
<reference evidence="11" key="1">
    <citation type="submission" date="2022-07" db="EMBL/GenBank/DDBJ databases">
        <title>Phylogenomic reconstructions and comparative analyses of Kickxellomycotina fungi.</title>
        <authorList>
            <person name="Reynolds N.K."/>
            <person name="Stajich J.E."/>
            <person name="Barry K."/>
            <person name="Grigoriev I.V."/>
            <person name="Crous P."/>
            <person name="Smith M.E."/>
        </authorList>
    </citation>
    <scope>NUCLEOTIDE SEQUENCE</scope>
    <source>
        <strain evidence="11">BCRC 34297</strain>
    </source>
</reference>
<dbReference type="Proteomes" id="UP001140011">
    <property type="component" value="Unassembled WGS sequence"/>
</dbReference>
<evidence type="ECO:0000256" key="7">
    <source>
        <dbReference type="ARBA" id="ARBA00022989"/>
    </source>
</evidence>
<evidence type="ECO:0000256" key="1">
    <source>
        <dbReference type="ARBA" id="ARBA00004323"/>
    </source>
</evidence>
<evidence type="ECO:0000256" key="2">
    <source>
        <dbReference type="ARBA" id="ARBA00008661"/>
    </source>
</evidence>
<keyword evidence="12" id="KW-1185">Reference proteome</keyword>
<keyword evidence="8 10" id="KW-0333">Golgi apparatus</keyword>
<comment type="similarity">
    <text evidence="2 10">Belongs to the glycosyltransferase 31 family.</text>
</comment>
<keyword evidence="3 10" id="KW-0328">Glycosyltransferase</keyword>
<accession>A0A9W8LCN0</accession>
<dbReference type="Gene3D" id="3.90.550.50">
    <property type="match status" value="1"/>
</dbReference>
<organism evidence="11 12">
    <name type="scientific">Coemansia pectinata</name>
    <dbReference type="NCBI Taxonomy" id="1052879"/>
    <lineage>
        <taxon>Eukaryota</taxon>
        <taxon>Fungi</taxon>
        <taxon>Fungi incertae sedis</taxon>
        <taxon>Zoopagomycota</taxon>
        <taxon>Kickxellomycotina</taxon>
        <taxon>Kickxellomycetes</taxon>
        <taxon>Kickxellales</taxon>
        <taxon>Kickxellaceae</taxon>
        <taxon>Coemansia</taxon>
    </lineage>
</organism>
<keyword evidence="5" id="KW-0812">Transmembrane</keyword>
<dbReference type="PANTHER" id="PTHR11214">
    <property type="entry name" value="BETA-1,3-N-ACETYLGLUCOSAMINYLTRANSFERASE"/>
    <property type="match status" value="1"/>
</dbReference>
<evidence type="ECO:0000313" key="12">
    <source>
        <dbReference type="Proteomes" id="UP001140011"/>
    </source>
</evidence>
<evidence type="ECO:0000256" key="6">
    <source>
        <dbReference type="ARBA" id="ARBA00022968"/>
    </source>
</evidence>
<dbReference type="AlphaFoldDB" id="A0A9W8LCN0"/>
<evidence type="ECO:0000256" key="10">
    <source>
        <dbReference type="RuleBase" id="RU363063"/>
    </source>
</evidence>
<keyword evidence="4" id="KW-0808">Transferase</keyword>
<sequence length="400" mass="47405">MWVADHLHTVCDFRGPDCAMSCNERSTWKTLHKKTICFTKKIKERFTSTEFFIKMDDDTFIDREYINGLIENFTGLKEPVYISDFILNLDYRNRNLNGSYYGNGKFYMFNRRLLDCIDPTIEYRGDRNEDAIFGGMVFNGCGPNVLKIREDDSKIWHKAYWHKNNYWGAFGDTSQSDSTSEPTIDDSLQNLNTSASATYQELSKKLAIIFPINKNTDMQFYRNTWLREYLYPVCDWSKPGCKIVCNRESTYKTLDQKTFCFSKEMKNFSDKEFFIKIDDDAFVDRDYVFELMRKYSGSEKPVYISHHTRYDDLENKDSLDNVFYGNGKFYMFNYNLVKCLNTDFQYEHRPRNEDAVFGGMVRSGCGEKNVEYVQEDDAKIWHKKYKNKNKQINLAYIKNH</sequence>
<comment type="caution">
    <text evidence="11">The sequence shown here is derived from an EMBL/GenBank/DDBJ whole genome shotgun (WGS) entry which is preliminary data.</text>
</comment>
<gene>
    <name evidence="11" type="ORF">GGI19_000992</name>
</gene>
<protein>
    <recommendedName>
        <fullName evidence="10">Hexosyltransferase</fullName>
        <ecNumber evidence="10">2.4.1.-</ecNumber>
    </recommendedName>
</protein>
<dbReference type="Pfam" id="PF01762">
    <property type="entry name" value="Galactosyl_T"/>
    <property type="match status" value="1"/>
</dbReference>
<evidence type="ECO:0000256" key="3">
    <source>
        <dbReference type="ARBA" id="ARBA00022676"/>
    </source>
</evidence>
<dbReference type="EC" id="2.4.1.-" evidence="10"/>
<keyword evidence="6" id="KW-0735">Signal-anchor</keyword>
<dbReference type="GO" id="GO:0016758">
    <property type="term" value="F:hexosyltransferase activity"/>
    <property type="evidence" value="ECO:0007669"/>
    <property type="project" value="InterPro"/>
</dbReference>
<evidence type="ECO:0000256" key="9">
    <source>
        <dbReference type="ARBA" id="ARBA00023136"/>
    </source>
</evidence>
<keyword evidence="9" id="KW-0472">Membrane</keyword>
<dbReference type="GO" id="GO:0000139">
    <property type="term" value="C:Golgi membrane"/>
    <property type="evidence" value="ECO:0007669"/>
    <property type="project" value="UniProtKB-SubCell"/>
</dbReference>
<evidence type="ECO:0000313" key="11">
    <source>
        <dbReference type="EMBL" id="KAJ2756274.1"/>
    </source>
</evidence>
<name>A0A9W8LCN0_9FUNG</name>
<dbReference type="InterPro" id="IPR002659">
    <property type="entry name" value="Glyco_trans_31"/>
</dbReference>
<evidence type="ECO:0000256" key="4">
    <source>
        <dbReference type="ARBA" id="ARBA00022679"/>
    </source>
</evidence>
<evidence type="ECO:0000256" key="5">
    <source>
        <dbReference type="ARBA" id="ARBA00022692"/>
    </source>
</evidence>
<keyword evidence="7" id="KW-1133">Transmembrane helix</keyword>
<proteinExistence type="inferred from homology"/>